<protein>
    <submittedName>
        <fullName evidence="1">Uncharacterized protein</fullName>
    </submittedName>
</protein>
<keyword evidence="2" id="KW-1185">Reference proteome</keyword>
<dbReference type="RefSeq" id="WP_163065485.1">
    <property type="nucleotide sequence ID" value="NZ_CP048649.1"/>
</dbReference>
<reference evidence="1 2" key="1">
    <citation type="submission" date="2020-02" db="EMBL/GenBank/DDBJ databases">
        <authorList>
            <person name="Kim Y.B."/>
            <person name="Roh S.W."/>
        </authorList>
    </citation>
    <scope>NUCLEOTIDE SEQUENCE [LARGE SCALE GENOMIC DNA]</scope>
    <source>
        <strain evidence="1 2">DSM 103574</strain>
    </source>
</reference>
<gene>
    <name evidence="1" type="ORF">Ami103574_04495</name>
</gene>
<dbReference type="Proteomes" id="UP000466848">
    <property type="component" value="Chromosome"/>
</dbReference>
<accession>A0A858BTE3</accession>
<name>A0A858BTE3_9FIRM</name>
<organism evidence="1 2">
    <name type="scientific">Aminipila butyrica</name>
    <dbReference type="NCBI Taxonomy" id="433296"/>
    <lineage>
        <taxon>Bacteria</taxon>
        <taxon>Bacillati</taxon>
        <taxon>Bacillota</taxon>
        <taxon>Clostridia</taxon>
        <taxon>Peptostreptococcales</taxon>
        <taxon>Anaerovoracaceae</taxon>
        <taxon>Aminipila</taxon>
    </lineage>
</organism>
<dbReference type="AlphaFoldDB" id="A0A858BTE3"/>
<evidence type="ECO:0000313" key="2">
    <source>
        <dbReference type="Proteomes" id="UP000466848"/>
    </source>
</evidence>
<sequence length="512" mass="57096">MQSLSQNPYSPERWSNIKVSFELVDVDAAENAAASVTSEAAISELAQTHDRVDGMDKRLASLEHNYFVLDGSYILPDERDNGQVGWWSGEMSEADGTFTNPQVLEFNFTSGQSSIGFTIVFDDKAYQYASDFSVEAYDGDGVLLGEDVVAGNNQTVYISDTPVDGYRKVKLTFLKTPIPYRRVRIAEVVFGIVQMFDDTNTTELNLLYEISPWMENIPTNELSITVENLDRRYNMINPQGIYKYLQEGQALDIAIGVGETQYSIEQVNMGRVYYTSSSAEDKSMTAKLLAHDWFYFMEGICRIGTTGTWVVAEAVAAVIVDSELPIMTNIPAPVGARIIGRCIPPDVTHKEAIRLIAQAAGAVCFFNREDELEFVELALSTTADTLDNSKLTEPAKVSVADRINKVEVTSRDEYADIEAIYTASNKEAGEVDKVQTVNNPLVISSDTAEWILDVLQKRITYSLPERGNPAREVGDTVKIYDAYNENRNAITTQEEFWYSGYLKANTEAWEGM</sequence>
<proteinExistence type="predicted"/>
<dbReference type="EMBL" id="CP048649">
    <property type="protein sequence ID" value="QIB68622.1"/>
    <property type="molecule type" value="Genomic_DNA"/>
</dbReference>
<dbReference type="KEGG" id="abut:Ami103574_04495"/>
<evidence type="ECO:0000313" key="1">
    <source>
        <dbReference type="EMBL" id="QIB68622.1"/>
    </source>
</evidence>